<gene>
    <name evidence="2" type="ORF">HK103_003072</name>
</gene>
<protein>
    <submittedName>
        <fullName evidence="2">Uncharacterized protein</fullName>
    </submittedName>
</protein>
<accession>A0AAD5UCU2</accession>
<dbReference type="EMBL" id="JADGKB010000217">
    <property type="protein sequence ID" value="KAJ3250862.1"/>
    <property type="molecule type" value="Genomic_DNA"/>
</dbReference>
<comment type="caution">
    <text evidence="2">The sequence shown here is derived from an EMBL/GenBank/DDBJ whole genome shotgun (WGS) entry which is preliminary data.</text>
</comment>
<name>A0AAD5UCU2_9FUNG</name>
<evidence type="ECO:0000256" key="1">
    <source>
        <dbReference type="SAM" id="MobiDB-lite"/>
    </source>
</evidence>
<evidence type="ECO:0000313" key="3">
    <source>
        <dbReference type="Proteomes" id="UP001210925"/>
    </source>
</evidence>
<keyword evidence="3" id="KW-1185">Reference proteome</keyword>
<feature type="region of interest" description="Disordered" evidence="1">
    <location>
        <begin position="125"/>
        <end position="144"/>
    </location>
</feature>
<reference evidence="2" key="1">
    <citation type="submission" date="2020-05" db="EMBL/GenBank/DDBJ databases">
        <title>Phylogenomic resolution of chytrid fungi.</title>
        <authorList>
            <person name="Stajich J.E."/>
            <person name="Amses K."/>
            <person name="Simmons R."/>
            <person name="Seto K."/>
            <person name="Myers J."/>
            <person name="Bonds A."/>
            <person name="Quandt C.A."/>
            <person name="Barry K."/>
            <person name="Liu P."/>
            <person name="Grigoriev I."/>
            <person name="Longcore J.E."/>
            <person name="James T.Y."/>
        </authorList>
    </citation>
    <scope>NUCLEOTIDE SEQUENCE</scope>
    <source>
        <strain evidence="2">PLAUS21</strain>
    </source>
</reference>
<organism evidence="2 3">
    <name type="scientific">Boothiomyces macroporosus</name>
    <dbReference type="NCBI Taxonomy" id="261099"/>
    <lineage>
        <taxon>Eukaryota</taxon>
        <taxon>Fungi</taxon>
        <taxon>Fungi incertae sedis</taxon>
        <taxon>Chytridiomycota</taxon>
        <taxon>Chytridiomycota incertae sedis</taxon>
        <taxon>Chytridiomycetes</taxon>
        <taxon>Rhizophydiales</taxon>
        <taxon>Terramycetaceae</taxon>
        <taxon>Boothiomyces</taxon>
    </lineage>
</organism>
<sequence>MDGENTEIVVQHPLNDALNQEFSRIRNNGSFYEGFPAMQDVTERYHLSQRSSIMADDEYDGSIAGSIPSVSPSDELAFEELDGFWRGKSPENDGNAQKSNINGHLIFCDLLEDALTEISKENANTASSISERISSPGFKDPEATLNSTTLNIGAKKVESSSSELHSSSFTFSPELMAEIEDQKTKSLEGFPDWKARLNDFFRDKPGLLSQIFKVDLNSLKEGQYWFGPDFLLNCNQHQAPADAAFVRLITSEGCSGKKYLTAAGKDRVELNIGYFEEINDLVSIKVRGDGSLSVYDKNKPSFQTICAGPPDLFFDYNPAMVFVGIITPDQKIKVNILGRDEVHDVDFYSSGCQLLYADPLSKLQNVYKSRVVPLNVFSENLAIIDFNYASPCNLNNAFRISGKNHPKFIDLYIPAGTNPLYF</sequence>
<dbReference type="AlphaFoldDB" id="A0AAD5UCU2"/>
<dbReference type="Proteomes" id="UP001210925">
    <property type="component" value="Unassembled WGS sequence"/>
</dbReference>
<evidence type="ECO:0000313" key="2">
    <source>
        <dbReference type="EMBL" id="KAJ3250862.1"/>
    </source>
</evidence>
<proteinExistence type="predicted"/>